<evidence type="ECO:0000256" key="1">
    <source>
        <dbReference type="SAM" id="Phobius"/>
    </source>
</evidence>
<dbReference type="EMBL" id="CVRI01000006">
    <property type="protein sequence ID" value="CRK88004.1"/>
    <property type="molecule type" value="Genomic_DNA"/>
</dbReference>
<evidence type="ECO:0000313" key="2">
    <source>
        <dbReference type="EMBL" id="CRK88004.1"/>
    </source>
</evidence>
<keyword evidence="1" id="KW-0812">Transmembrane</keyword>
<evidence type="ECO:0000313" key="3">
    <source>
        <dbReference type="Proteomes" id="UP000183832"/>
    </source>
</evidence>
<keyword evidence="3" id="KW-1185">Reference proteome</keyword>
<accession>A0A1J1HKR4</accession>
<name>A0A1J1HKR4_9DIPT</name>
<reference evidence="2 3" key="1">
    <citation type="submission" date="2015-04" db="EMBL/GenBank/DDBJ databases">
        <authorList>
            <person name="Syromyatnikov M.Y."/>
            <person name="Popov V.N."/>
        </authorList>
    </citation>
    <scope>NUCLEOTIDE SEQUENCE [LARGE SCALE GENOMIC DNA]</scope>
</reference>
<feature type="transmembrane region" description="Helical" evidence="1">
    <location>
        <begin position="63"/>
        <end position="89"/>
    </location>
</feature>
<keyword evidence="1" id="KW-1133">Transmembrane helix</keyword>
<dbReference type="STRING" id="568069.A0A1J1HKR4"/>
<organism evidence="2 3">
    <name type="scientific">Clunio marinus</name>
    <dbReference type="NCBI Taxonomy" id="568069"/>
    <lineage>
        <taxon>Eukaryota</taxon>
        <taxon>Metazoa</taxon>
        <taxon>Ecdysozoa</taxon>
        <taxon>Arthropoda</taxon>
        <taxon>Hexapoda</taxon>
        <taxon>Insecta</taxon>
        <taxon>Pterygota</taxon>
        <taxon>Neoptera</taxon>
        <taxon>Endopterygota</taxon>
        <taxon>Diptera</taxon>
        <taxon>Nematocera</taxon>
        <taxon>Chironomoidea</taxon>
        <taxon>Chironomidae</taxon>
        <taxon>Clunio</taxon>
    </lineage>
</organism>
<dbReference type="OrthoDB" id="8197637at2759"/>
<sequence length="96" mass="11339">MLPSEPIWSLDRHETGDLFWRRDSSKVKFRCEVEVLEFIKDPEENNEYWARRRRRRYHQNEGAASHPIIVVITCVGAIVITVLLPWFMIGSNVVID</sequence>
<gene>
    <name evidence="2" type="ORF">CLUMA_CG001790</name>
</gene>
<dbReference type="Proteomes" id="UP000183832">
    <property type="component" value="Unassembled WGS sequence"/>
</dbReference>
<keyword evidence="1" id="KW-0472">Membrane</keyword>
<proteinExistence type="predicted"/>
<protein>
    <submittedName>
        <fullName evidence="2">CLUMA_CG001790, isoform A</fullName>
    </submittedName>
</protein>
<dbReference type="AlphaFoldDB" id="A0A1J1HKR4"/>